<evidence type="ECO:0000259" key="1">
    <source>
        <dbReference type="PROSITE" id="PS51886"/>
    </source>
</evidence>
<proteinExistence type="predicted"/>
<dbReference type="EMBL" id="CAXAMM010036780">
    <property type="protein sequence ID" value="CAK9076266.1"/>
    <property type="molecule type" value="Genomic_DNA"/>
</dbReference>
<dbReference type="Proteomes" id="UP001642464">
    <property type="component" value="Unassembled WGS sequence"/>
</dbReference>
<feature type="domain" description="TLDc" evidence="1">
    <location>
        <begin position="340"/>
        <end position="510"/>
    </location>
</feature>
<dbReference type="InterPro" id="IPR003131">
    <property type="entry name" value="T1-type_BTB"/>
</dbReference>
<dbReference type="Pfam" id="PF07534">
    <property type="entry name" value="TLD"/>
    <property type="match status" value="1"/>
</dbReference>
<accession>A0ABP0PL12</accession>
<comment type="caution">
    <text evidence="2">The sequence shown here is derived from an EMBL/GenBank/DDBJ whole genome shotgun (WGS) entry which is preliminary data.</text>
</comment>
<organism evidence="2 3">
    <name type="scientific">Durusdinium trenchii</name>
    <dbReference type="NCBI Taxonomy" id="1381693"/>
    <lineage>
        <taxon>Eukaryota</taxon>
        <taxon>Sar</taxon>
        <taxon>Alveolata</taxon>
        <taxon>Dinophyceae</taxon>
        <taxon>Suessiales</taxon>
        <taxon>Symbiodiniaceae</taxon>
        <taxon>Durusdinium</taxon>
    </lineage>
</organism>
<evidence type="ECO:0000313" key="2">
    <source>
        <dbReference type="EMBL" id="CAK9076266.1"/>
    </source>
</evidence>
<dbReference type="PANTHER" id="PTHR11145:SF8">
    <property type="entry name" value="RE57120P"/>
    <property type="match status" value="1"/>
</dbReference>
<sequence length="511" mass="56526">MPAGTRAVAVDSSGRLVRELEHRGIDARRASSTRRLERVLHVRSFLDHDRPFQRPERPILPGRRRGVEGHLEGEAYCVQIEAVLGDQAVRLSLTMELAQGEQKVSDSCQALKRSMEAVVGGIKKKRRMLDDVLEERLKLSCSADGKDEKATAKGSDVLKLNVGGDSAFQTRRDTLTAIEGSRLSQMFGGRWDKALREALDSTINEDETEMDESHADLVEKAVAVDFMRQFLGRGTAGERGADIIRLNVSGVVLETFRSTLLFESESQLAAKFGEAWTMQSEEMVDGEVFFDEDPELFKLLMLHLRLKSLLGQEYPAKIPAAKKGAWKRFTGYLNIGMKLGEFDTNLVDVEKQPILLEWLPLKNLKLLYRATRDGFAVANFHQKCDNQGPTVVLARSTGGYIFGGYTDTAWGSAASYARCTDAFLFRLCGCDALPSRHGIHPCQKHRGLYPSGYLPSFGDDLWFQQKGAQAVGHSTSFGSTYNVSGTGGHFTSLAEARTVTVDEIEVFGCSA</sequence>
<gene>
    <name evidence="2" type="ORF">SCF082_LOCUS36805</name>
</gene>
<dbReference type="Gene3D" id="3.30.710.10">
    <property type="entry name" value="Potassium Channel Kv1.1, Chain A"/>
    <property type="match status" value="2"/>
</dbReference>
<dbReference type="PANTHER" id="PTHR11145">
    <property type="entry name" value="BTB/POZ DOMAIN-CONTAINING ADAPTER FOR CUL3-MEDIATED RHOA DEGRADATION PROTEIN FAMILY MEMBER"/>
    <property type="match status" value="1"/>
</dbReference>
<dbReference type="SMART" id="SM00584">
    <property type="entry name" value="TLDc"/>
    <property type="match status" value="1"/>
</dbReference>
<protein>
    <submittedName>
        <fullName evidence="2">BTB/POZ domain-containing protein KCTD12</fullName>
    </submittedName>
</protein>
<dbReference type="InterPro" id="IPR011333">
    <property type="entry name" value="SKP1/BTB/POZ_sf"/>
</dbReference>
<reference evidence="2 3" key="1">
    <citation type="submission" date="2024-02" db="EMBL/GenBank/DDBJ databases">
        <authorList>
            <person name="Chen Y."/>
            <person name="Shah S."/>
            <person name="Dougan E. K."/>
            <person name="Thang M."/>
            <person name="Chan C."/>
        </authorList>
    </citation>
    <scope>NUCLEOTIDE SEQUENCE [LARGE SCALE GENOMIC DNA]</scope>
</reference>
<dbReference type="InterPro" id="IPR045068">
    <property type="entry name" value="BACURD1-3"/>
</dbReference>
<dbReference type="InterPro" id="IPR006571">
    <property type="entry name" value="TLDc_dom"/>
</dbReference>
<dbReference type="Pfam" id="PF02214">
    <property type="entry name" value="BTB_2"/>
    <property type="match status" value="1"/>
</dbReference>
<keyword evidence="3" id="KW-1185">Reference proteome</keyword>
<evidence type="ECO:0000313" key="3">
    <source>
        <dbReference type="Proteomes" id="UP001642464"/>
    </source>
</evidence>
<dbReference type="SUPFAM" id="SSF54695">
    <property type="entry name" value="POZ domain"/>
    <property type="match status" value="1"/>
</dbReference>
<dbReference type="PROSITE" id="PS51886">
    <property type="entry name" value="TLDC"/>
    <property type="match status" value="1"/>
</dbReference>
<name>A0ABP0PL12_9DINO</name>